<dbReference type="InterPro" id="IPR032710">
    <property type="entry name" value="NTF2-like_dom_sf"/>
</dbReference>
<comment type="subcellular location">
    <subcellularLocation>
        <location evidence="5">Cytoplasm</location>
    </subcellularLocation>
    <subcellularLocation>
        <location evidence="5">Nucleus</location>
    </subcellularLocation>
</comment>
<dbReference type="InterPro" id="IPR018222">
    <property type="entry name" value="Nuclear_transport_factor_2_euk"/>
</dbReference>
<dbReference type="CDD" id="cd00780">
    <property type="entry name" value="NTF2"/>
    <property type="match status" value="1"/>
</dbReference>
<keyword evidence="8" id="KW-1185">Reference proteome</keyword>
<reference evidence="7 8" key="1">
    <citation type="submission" date="2017-03" db="EMBL/GenBank/DDBJ databases">
        <title>Genome Survey of Euroglyphus maynei.</title>
        <authorList>
            <person name="Arlian L.G."/>
            <person name="Morgan M.S."/>
            <person name="Rider S.D."/>
        </authorList>
    </citation>
    <scope>NUCLEOTIDE SEQUENCE [LARGE SCALE GENOMIC DNA]</scope>
    <source>
        <strain evidence="7">Arlian Lab</strain>
        <tissue evidence="7">Whole body</tissue>
    </source>
</reference>
<evidence type="ECO:0000259" key="6">
    <source>
        <dbReference type="PROSITE" id="PS50177"/>
    </source>
</evidence>
<evidence type="ECO:0000256" key="2">
    <source>
        <dbReference type="ARBA" id="ARBA00022927"/>
    </source>
</evidence>
<evidence type="ECO:0000256" key="4">
    <source>
        <dbReference type="ARBA" id="ARBA00070836"/>
    </source>
</evidence>
<comment type="caution">
    <text evidence="7">The sequence shown here is derived from an EMBL/GenBank/DDBJ whole genome shotgun (WGS) entry which is preliminary data.</text>
</comment>
<dbReference type="Gene3D" id="3.10.450.50">
    <property type="match status" value="1"/>
</dbReference>
<dbReference type="EMBL" id="MUJZ01024043">
    <property type="protein sequence ID" value="OTF79249.1"/>
    <property type="molecule type" value="Genomic_DNA"/>
</dbReference>
<dbReference type="AlphaFoldDB" id="A0A1Y3BEC1"/>
<dbReference type="FunFam" id="3.10.450.50:FF:000006">
    <property type="entry name" value="NTF2-related export protein 2 isoform 1"/>
    <property type="match status" value="1"/>
</dbReference>
<keyword evidence="1 5" id="KW-0813">Transport</keyword>
<evidence type="ECO:0000256" key="3">
    <source>
        <dbReference type="ARBA" id="ARBA00023242"/>
    </source>
</evidence>
<evidence type="ECO:0000313" key="8">
    <source>
        <dbReference type="Proteomes" id="UP000194236"/>
    </source>
</evidence>
<dbReference type="OrthoDB" id="25408at2759"/>
<proteinExistence type="predicted"/>
<dbReference type="GO" id="GO:0051028">
    <property type="term" value="P:mRNA transport"/>
    <property type="evidence" value="ECO:0007669"/>
    <property type="project" value="UniProtKB-UniRule"/>
</dbReference>
<keyword evidence="5" id="KW-0963">Cytoplasm</keyword>
<dbReference type="GO" id="GO:0006913">
    <property type="term" value="P:nucleocytoplasmic transport"/>
    <property type="evidence" value="ECO:0007669"/>
    <property type="project" value="UniProtKB-UniRule"/>
</dbReference>
<comment type="function">
    <text evidence="5">Has a role in nuclear-cytoplasmic transport of proteins and mRNAs.</text>
</comment>
<dbReference type="InterPro" id="IPR002075">
    <property type="entry name" value="NTF2_dom"/>
</dbReference>
<feature type="domain" description="NTF2" evidence="6">
    <location>
        <begin position="16"/>
        <end position="130"/>
    </location>
</feature>
<dbReference type="SUPFAM" id="SSF54427">
    <property type="entry name" value="NTF2-like"/>
    <property type="match status" value="1"/>
</dbReference>
<dbReference type="PROSITE" id="PS50177">
    <property type="entry name" value="NTF2_DOMAIN"/>
    <property type="match status" value="1"/>
</dbReference>
<gene>
    <name evidence="7" type="ORF">BLA29_005295</name>
</gene>
<dbReference type="Pfam" id="PF02136">
    <property type="entry name" value="NTF2"/>
    <property type="match status" value="1"/>
</dbReference>
<dbReference type="InterPro" id="IPR045875">
    <property type="entry name" value="NTF2"/>
</dbReference>
<dbReference type="Proteomes" id="UP000194236">
    <property type="component" value="Unassembled WGS sequence"/>
</dbReference>
<evidence type="ECO:0000313" key="7">
    <source>
        <dbReference type="EMBL" id="OTF79249.1"/>
    </source>
</evidence>
<name>A0A1Y3BEC1_EURMA</name>
<accession>A0A1Y3BEC1</accession>
<dbReference type="GO" id="GO:0005634">
    <property type="term" value="C:nucleus"/>
    <property type="evidence" value="ECO:0007669"/>
    <property type="project" value="UniProtKB-SubCell"/>
</dbReference>
<keyword evidence="2 5" id="KW-0653">Protein transport</keyword>
<dbReference type="GO" id="GO:0015031">
    <property type="term" value="P:protein transport"/>
    <property type="evidence" value="ECO:0007669"/>
    <property type="project" value="UniProtKB-KW"/>
</dbReference>
<evidence type="ECO:0000256" key="5">
    <source>
        <dbReference type="RuleBase" id="RU369002"/>
    </source>
</evidence>
<dbReference type="PANTHER" id="PTHR12612">
    <property type="entry name" value="NUCLEAR TRANSPORT FACTOR 2"/>
    <property type="match status" value="1"/>
</dbReference>
<protein>
    <recommendedName>
        <fullName evidence="4 5">NTF2-related export protein</fullName>
    </recommendedName>
</protein>
<dbReference type="GO" id="GO:0005737">
    <property type="term" value="C:cytoplasm"/>
    <property type="evidence" value="ECO:0007669"/>
    <property type="project" value="UniProtKB-SubCell"/>
</dbReference>
<evidence type="ECO:0000256" key="1">
    <source>
        <dbReference type="ARBA" id="ARBA00022448"/>
    </source>
</evidence>
<keyword evidence="3 5" id="KW-0539">Nucleus</keyword>
<organism evidence="7 8">
    <name type="scientific">Euroglyphus maynei</name>
    <name type="common">Mayne's house dust mite</name>
    <dbReference type="NCBI Taxonomy" id="6958"/>
    <lineage>
        <taxon>Eukaryota</taxon>
        <taxon>Metazoa</taxon>
        <taxon>Ecdysozoa</taxon>
        <taxon>Arthropoda</taxon>
        <taxon>Chelicerata</taxon>
        <taxon>Arachnida</taxon>
        <taxon>Acari</taxon>
        <taxon>Acariformes</taxon>
        <taxon>Sarcoptiformes</taxon>
        <taxon>Astigmata</taxon>
        <taxon>Psoroptidia</taxon>
        <taxon>Analgoidea</taxon>
        <taxon>Pyroglyphidae</taxon>
        <taxon>Pyroglyphinae</taxon>
        <taxon>Euroglyphus</taxon>
    </lineage>
</organism>
<sequence length="131" mass="14978">MSLQSSTLKINHACESGKKFAELFYEQLDKSRHLIGQLYHDTATLIWNGNHIVGKTNIVQFYTNLPAIDTSLHAIDAQPVSPIISKDHTSILVTCNGRMSINRKQQHFNESFMLIAENNVWKIVTDTFRNY</sequence>